<name>A0ACC2LUK3_PERAE</name>
<keyword evidence="2" id="KW-1185">Reference proteome</keyword>
<comment type="caution">
    <text evidence="1">The sequence shown here is derived from an EMBL/GenBank/DDBJ whole genome shotgun (WGS) entry which is preliminary data.</text>
</comment>
<sequence length="101" mass="11665">MWCGHGFGFGTASSPSLVFPVKRGLQYRPLNQSQSLQFLLNPVQNFPCNSPKELHGDWDCFLKALLRFPSPKPQIRVTRIGDCRLRDKPRQVIPVQPKRYR</sequence>
<dbReference type="Proteomes" id="UP001234297">
    <property type="component" value="Chromosome 3"/>
</dbReference>
<evidence type="ECO:0000313" key="1">
    <source>
        <dbReference type="EMBL" id="KAJ8636883.1"/>
    </source>
</evidence>
<dbReference type="EMBL" id="CM056811">
    <property type="protein sequence ID" value="KAJ8636883.1"/>
    <property type="molecule type" value="Genomic_DNA"/>
</dbReference>
<organism evidence="1 2">
    <name type="scientific">Persea americana</name>
    <name type="common">Avocado</name>
    <dbReference type="NCBI Taxonomy" id="3435"/>
    <lineage>
        <taxon>Eukaryota</taxon>
        <taxon>Viridiplantae</taxon>
        <taxon>Streptophyta</taxon>
        <taxon>Embryophyta</taxon>
        <taxon>Tracheophyta</taxon>
        <taxon>Spermatophyta</taxon>
        <taxon>Magnoliopsida</taxon>
        <taxon>Magnoliidae</taxon>
        <taxon>Laurales</taxon>
        <taxon>Lauraceae</taxon>
        <taxon>Persea</taxon>
    </lineage>
</organism>
<proteinExistence type="predicted"/>
<reference evidence="1 2" key="1">
    <citation type="journal article" date="2022" name="Hortic Res">
        <title>A haplotype resolved chromosomal level avocado genome allows analysis of novel avocado genes.</title>
        <authorList>
            <person name="Nath O."/>
            <person name="Fletcher S.J."/>
            <person name="Hayward A."/>
            <person name="Shaw L.M."/>
            <person name="Masouleh A.K."/>
            <person name="Furtado A."/>
            <person name="Henry R.J."/>
            <person name="Mitter N."/>
        </authorList>
    </citation>
    <scope>NUCLEOTIDE SEQUENCE [LARGE SCALE GENOMIC DNA]</scope>
    <source>
        <strain evidence="2">cv. Hass</strain>
    </source>
</reference>
<accession>A0ACC2LUK3</accession>
<evidence type="ECO:0000313" key="2">
    <source>
        <dbReference type="Proteomes" id="UP001234297"/>
    </source>
</evidence>
<gene>
    <name evidence="1" type="ORF">MRB53_011150</name>
</gene>
<protein>
    <submittedName>
        <fullName evidence="1">Uncharacterized protein</fullName>
    </submittedName>
</protein>